<accession>A0A0J6VSL1</accession>
<organism evidence="3 4">
    <name type="scientific">Methylobacterium variabile</name>
    <dbReference type="NCBI Taxonomy" id="298794"/>
    <lineage>
        <taxon>Bacteria</taxon>
        <taxon>Pseudomonadati</taxon>
        <taxon>Pseudomonadota</taxon>
        <taxon>Alphaproteobacteria</taxon>
        <taxon>Hyphomicrobiales</taxon>
        <taxon>Methylobacteriaceae</taxon>
        <taxon>Methylobacterium</taxon>
    </lineage>
</organism>
<dbReference type="PATRIC" id="fig|298794.3.peg.3197"/>
<reference evidence="3 4" key="1">
    <citation type="submission" date="2015-03" db="EMBL/GenBank/DDBJ databases">
        <title>Genome sequencing of Methylobacterium variabile DSM 16961.</title>
        <authorList>
            <person name="Chaudhry V."/>
            <person name="Patil P.B."/>
        </authorList>
    </citation>
    <scope>NUCLEOTIDE SEQUENCE [LARGE SCALE GENOMIC DNA]</scope>
    <source>
        <strain evidence="3 4">DSM 16961</strain>
    </source>
</reference>
<comment type="caution">
    <text evidence="3">The sequence shown here is derived from an EMBL/GenBank/DDBJ whole genome shotgun (WGS) entry which is preliminary data.</text>
</comment>
<dbReference type="InterPro" id="IPR022107">
    <property type="entry name" value="DNA_pol_III_gamma/tau_C"/>
</dbReference>
<feature type="non-terminal residue" evidence="3">
    <location>
        <position position="1"/>
    </location>
</feature>
<evidence type="ECO:0000313" key="4">
    <source>
        <dbReference type="Proteomes" id="UP000035955"/>
    </source>
</evidence>
<dbReference type="EC" id="2.7.7.7" evidence="3"/>
<feature type="domain" description="DNA polymerase III subunit gamma/ tau C-terminal" evidence="2">
    <location>
        <begin position="36"/>
        <end position="148"/>
    </location>
</feature>
<proteinExistence type="predicted"/>
<dbReference type="Proteomes" id="UP000035955">
    <property type="component" value="Unassembled WGS sequence"/>
</dbReference>
<feature type="region of interest" description="Disordered" evidence="1">
    <location>
        <begin position="1"/>
        <end position="29"/>
    </location>
</feature>
<feature type="region of interest" description="Disordered" evidence="1">
    <location>
        <begin position="147"/>
        <end position="169"/>
    </location>
</feature>
<dbReference type="GO" id="GO:0003887">
    <property type="term" value="F:DNA-directed DNA polymerase activity"/>
    <property type="evidence" value="ECO:0007669"/>
    <property type="project" value="UniProtKB-EC"/>
</dbReference>
<name>A0A0J6VSL1_9HYPH</name>
<evidence type="ECO:0000313" key="3">
    <source>
        <dbReference type="EMBL" id="KMO42251.1"/>
    </source>
</evidence>
<dbReference type="Pfam" id="PF12362">
    <property type="entry name" value="DUF3646"/>
    <property type="match status" value="1"/>
</dbReference>
<evidence type="ECO:0000259" key="2">
    <source>
        <dbReference type="Pfam" id="PF12362"/>
    </source>
</evidence>
<dbReference type="AlphaFoldDB" id="A0A0J6VSL1"/>
<keyword evidence="3" id="KW-0548">Nucleotidyltransferase</keyword>
<sequence length="169" mass="17911">AGPGAAPVRPAPPPVPRPTLVQSAPAAKAESGPRLRRFEDVVALADERRDIGLKMALERDAHLVRFEDGRIEFRLAEGGRATLANDLANALHLWTGRRWAVVLSQEAGEATLAARAKAAVESRHQGAASHPLVQAVLKNFPGAQIVDVRDKAADPPAPDAPPDADDPDL</sequence>
<keyword evidence="4" id="KW-1185">Reference proteome</keyword>
<gene>
    <name evidence="3" type="ORF">VQ02_03415</name>
</gene>
<dbReference type="EMBL" id="LABY01000021">
    <property type="protein sequence ID" value="KMO42251.1"/>
    <property type="molecule type" value="Genomic_DNA"/>
</dbReference>
<keyword evidence="3" id="KW-0808">Transferase</keyword>
<evidence type="ECO:0000256" key="1">
    <source>
        <dbReference type="SAM" id="MobiDB-lite"/>
    </source>
</evidence>
<protein>
    <submittedName>
        <fullName evidence="3">DNA polymerase III subunits gamma and tau</fullName>
        <ecNumber evidence="3">2.7.7.7</ecNumber>
    </submittedName>
</protein>